<dbReference type="AlphaFoldDB" id="A0AAV2DF65"/>
<reference evidence="1 2" key="1">
    <citation type="submission" date="2024-04" db="EMBL/GenBank/DDBJ databases">
        <authorList>
            <person name="Fracassetti M."/>
        </authorList>
    </citation>
    <scope>NUCLEOTIDE SEQUENCE [LARGE SCALE GENOMIC DNA]</scope>
</reference>
<proteinExistence type="predicted"/>
<gene>
    <name evidence="1" type="ORF">LTRI10_LOCUS14232</name>
</gene>
<organism evidence="1 2">
    <name type="scientific">Linum trigynum</name>
    <dbReference type="NCBI Taxonomy" id="586398"/>
    <lineage>
        <taxon>Eukaryota</taxon>
        <taxon>Viridiplantae</taxon>
        <taxon>Streptophyta</taxon>
        <taxon>Embryophyta</taxon>
        <taxon>Tracheophyta</taxon>
        <taxon>Spermatophyta</taxon>
        <taxon>Magnoliopsida</taxon>
        <taxon>eudicotyledons</taxon>
        <taxon>Gunneridae</taxon>
        <taxon>Pentapetalae</taxon>
        <taxon>rosids</taxon>
        <taxon>fabids</taxon>
        <taxon>Malpighiales</taxon>
        <taxon>Linaceae</taxon>
        <taxon>Linum</taxon>
    </lineage>
</organism>
<dbReference type="Proteomes" id="UP001497516">
    <property type="component" value="Chromosome 2"/>
</dbReference>
<evidence type="ECO:0000313" key="2">
    <source>
        <dbReference type="Proteomes" id="UP001497516"/>
    </source>
</evidence>
<accession>A0AAV2DF65</accession>
<evidence type="ECO:0000313" key="1">
    <source>
        <dbReference type="EMBL" id="CAL1372210.1"/>
    </source>
</evidence>
<protein>
    <submittedName>
        <fullName evidence="1">Uncharacterized protein</fullName>
    </submittedName>
</protein>
<dbReference type="EMBL" id="OZ034815">
    <property type="protein sequence ID" value="CAL1372210.1"/>
    <property type="molecule type" value="Genomic_DNA"/>
</dbReference>
<sequence>MLVVKRRGRRRCWGWHSSLCRRLLLVPDGEEEEVGDAWGWGGEIDFGFRDSCWLVVVKRRGRRRREQDA</sequence>
<keyword evidence="2" id="KW-1185">Reference proteome</keyword>
<name>A0AAV2DF65_9ROSI</name>